<sequence>MGRSVLSQFLILSNSPPCLSSSVSCGGLGSKYLKRSGFIRNNRATNGDNGAGFRCCCTVSLSHPAIPQTSSSSVRKRIVSGVQPTGAIHLGNYLGAIKNWIALQFLLTFFPIFSRSIMLSDNTYDTLFFIVDLHAITLPYDTQQLSKATRNTAAIYLACGVDTSKASVFVQSHVRAHVELMWLLSSATPIGWLNRMIQFKEKSRKAGDENVGAALLTYPALMSSDILFLLLRSDLVPVGEDQKQHLELTHELAERVNYLYGGRKWKKLGGRGGAIFKMMFLCEHLVPEPLIPPAGARVMSLTDGLSKMSKSAPSDQSRINLLDPKDVIANKIKHCKTDAFSGLEFDNPERPECNNLLTIYQLISSKMKEEVARECQDMNWSTFKTLLTDALIDHLHPIQVRYEDIISDPTYLDGVLAEGATKAAALADATLSNVYQAMGFLQR</sequence>
<dbReference type="GO" id="GO:0048608">
    <property type="term" value="P:reproductive structure development"/>
    <property type="evidence" value="ECO:0007669"/>
    <property type="project" value="UniProtKB-ARBA"/>
</dbReference>
<dbReference type="InterPro" id="IPR002306">
    <property type="entry name" value="Trp-tRNA-ligase"/>
</dbReference>
<evidence type="ECO:0000256" key="5">
    <source>
        <dbReference type="ARBA" id="ARBA00022741"/>
    </source>
</evidence>
<dbReference type="PROSITE" id="PS00178">
    <property type="entry name" value="AA_TRNA_LIGASE_I"/>
    <property type="match status" value="1"/>
</dbReference>
<evidence type="ECO:0000256" key="2">
    <source>
        <dbReference type="ARBA" id="ARBA00005594"/>
    </source>
</evidence>
<dbReference type="CDD" id="cd00806">
    <property type="entry name" value="TrpRS_core"/>
    <property type="match status" value="1"/>
</dbReference>
<dbReference type="GO" id="GO:0005524">
    <property type="term" value="F:ATP binding"/>
    <property type="evidence" value="ECO:0007669"/>
    <property type="project" value="UniProtKB-KW"/>
</dbReference>
<dbReference type="Gene3D" id="3.40.50.620">
    <property type="entry name" value="HUPs"/>
    <property type="match status" value="1"/>
</dbReference>
<proteinExistence type="inferred from homology"/>
<dbReference type="InterPro" id="IPR014729">
    <property type="entry name" value="Rossmann-like_a/b/a_fold"/>
</dbReference>
<dbReference type="PRINTS" id="PR01039">
    <property type="entry name" value="TRNASYNTHTRP"/>
</dbReference>
<keyword evidence="13" id="KW-1185">Reference proteome</keyword>
<dbReference type="GO" id="GO:0005739">
    <property type="term" value="C:mitochondrion"/>
    <property type="evidence" value="ECO:0007669"/>
    <property type="project" value="UniProtKB-SubCell"/>
</dbReference>
<dbReference type="FunFam" id="1.10.240.10:FF:000002">
    <property type="entry name" value="Tryptophan--tRNA ligase"/>
    <property type="match status" value="1"/>
</dbReference>
<keyword evidence="8 11" id="KW-0030">Aminoacyl-tRNA synthetase</keyword>
<keyword evidence="6 11" id="KW-0067">ATP-binding</keyword>
<dbReference type="GO" id="GO:0009507">
    <property type="term" value="C:chloroplast"/>
    <property type="evidence" value="ECO:0007669"/>
    <property type="project" value="TreeGrafter"/>
</dbReference>
<dbReference type="SUPFAM" id="SSF52374">
    <property type="entry name" value="Nucleotidylyl transferase"/>
    <property type="match status" value="1"/>
</dbReference>
<organism evidence="12 13">
    <name type="scientific">Hibiscus syriacus</name>
    <name type="common">Rose of Sharon</name>
    <dbReference type="NCBI Taxonomy" id="106335"/>
    <lineage>
        <taxon>Eukaryota</taxon>
        <taxon>Viridiplantae</taxon>
        <taxon>Streptophyta</taxon>
        <taxon>Embryophyta</taxon>
        <taxon>Tracheophyta</taxon>
        <taxon>Spermatophyta</taxon>
        <taxon>Magnoliopsida</taxon>
        <taxon>eudicotyledons</taxon>
        <taxon>Gunneridae</taxon>
        <taxon>Pentapetalae</taxon>
        <taxon>rosids</taxon>
        <taxon>malvids</taxon>
        <taxon>Malvales</taxon>
        <taxon>Malvaceae</taxon>
        <taxon>Malvoideae</taxon>
        <taxon>Hibiscus</taxon>
    </lineage>
</organism>
<dbReference type="GO" id="GO:0006436">
    <property type="term" value="P:tryptophanyl-tRNA aminoacylation"/>
    <property type="evidence" value="ECO:0007669"/>
    <property type="project" value="InterPro"/>
</dbReference>
<evidence type="ECO:0000256" key="9">
    <source>
        <dbReference type="ARBA" id="ARBA00030268"/>
    </source>
</evidence>
<protein>
    <recommendedName>
        <fullName evidence="3">tryptophan--tRNA ligase</fullName>
        <ecNumber evidence="3">6.1.1.2</ecNumber>
    </recommendedName>
    <alternativeName>
        <fullName evidence="9">Tryptophanyl-tRNA synthetase</fullName>
    </alternativeName>
</protein>
<accession>A0A6A2XI09</accession>
<evidence type="ECO:0000256" key="11">
    <source>
        <dbReference type="RuleBase" id="RU363036"/>
    </source>
</evidence>
<evidence type="ECO:0000256" key="6">
    <source>
        <dbReference type="ARBA" id="ARBA00022840"/>
    </source>
</evidence>
<dbReference type="NCBIfam" id="TIGR00233">
    <property type="entry name" value="trpS"/>
    <property type="match status" value="1"/>
</dbReference>
<dbReference type="EMBL" id="VEPZ02001748">
    <property type="protein sequence ID" value="KAE8658089.1"/>
    <property type="molecule type" value="Genomic_DNA"/>
</dbReference>
<dbReference type="HAMAP" id="MF_00140_B">
    <property type="entry name" value="Trp_tRNA_synth_B"/>
    <property type="match status" value="1"/>
</dbReference>
<evidence type="ECO:0000256" key="10">
    <source>
        <dbReference type="ARBA" id="ARBA00049929"/>
    </source>
</evidence>
<keyword evidence="7 11" id="KW-0648">Protein biosynthesis</keyword>
<dbReference type="PANTHER" id="PTHR43766:SF1">
    <property type="entry name" value="TRYPTOPHAN--TRNA LIGASE, MITOCHONDRIAL"/>
    <property type="match status" value="1"/>
</dbReference>
<dbReference type="PROSITE" id="PS51257">
    <property type="entry name" value="PROKAR_LIPOPROTEIN"/>
    <property type="match status" value="1"/>
</dbReference>
<evidence type="ECO:0000256" key="3">
    <source>
        <dbReference type="ARBA" id="ARBA00013161"/>
    </source>
</evidence>
<dbReference type="InterPro" id="IPR050203">
    <property type="entry name" value="Trp-tRNA_synthetase"/>
</dbReference>
<evidence type="ECO:0000256" key="4">
    <source>
        <dbReference type="ARBA" id="ARBA00022598"/>
    </source>
</evidence>
<dbReference type="AlphaFoldDB" id="A0A6A2XI09"/>
<reference evidence="12" key="1">
    <citation type="submission" date="2019-09" db="EMBL/GenBank/DDBJ databases">
        <title>Draft genome information of white flower Hibiscus syriacus.</title>
        <authorList>
            <person name="Kim Y.-M."/>
        </authorList>
    </citation>
    <scope>NUCLEOTIDE SEQUENCE [LARGE SCALE GENOMIC DNA]</scope>
    <source>
        <strain evidence="12">YM2019G1</strain>
    </source>
</reference>
<keyword evidence="4 11" id="KW-0436">Ligase</keyword>
<dbReference type="Pfam" id="PF00579">
    <property type="entry name" value="tRNA-synt_1b"/>
    <property type="match status" value="1"/>
</dbReference>
<dbReference type="InterPro" id="IPR002305">
    <property type="entry name" value="aa-tRNA-synth_Ic"/>
</dbReference>
<comment type="catalytic activity">
    <reaction evidence="10">
        <text>tRNA(Trp) + L-tryptophan + ATP = L-tryptophyl-tRNA(Trp) + AMP + diphosphate + H(+)</text>
        <dbReference type="Rhea" id="RHEA:24080"/>
        <dbReference type="Rhea" id="RHEA-COMP:9671"/>
        <dbReference type="Rhea" id="RHEA-COMP:9705"/>
        <dbReference type="ChEBI" id="CHEBI:15378"/>
        <dbReference type="ChEBI" id="CHEBI:30616"/>
        <dbReference type="ChEBI" id="CHEBI:33019"/>
        <dbReference type="ChEBI" id="CHEBI:57912"/>
        <dbReference type="ChEBI" id="CHEBI:78442"/>
        <dbReference type="ChEBI" id="CHEBI:78535"/>
        <dbReference type="ChEBI" id="CHEBI:456215"/>
        <dbReference type="EC" id="6.1.1.2"/>
    </reaction>
</comment>
<comment type="similarity">
    <text evidence="2 11">Belongs to the class-I aminoacyl-tRNA synthetase family.</text>
</comment>
<keyword evidence="5 11" id="KW-0547">Nucleotide-binding</keyword>
<evidence type="ECO:0000256" key="1">
    <source>
        <dbReference type="ARBA" id="ARBA00004173"/>
    </source>
</evidence>
<dbReference type="Gene3D" id="1.10.240.10">
    <property type="entry name" value="Tyrosyl-Transfer RNA Synthetase"/>
    <property type="match status" value="1"/>
</dbReference>
<name>A0A6A2XI09_HIBSY</name>
<dbReference type="GO" id="GO:0009791">
    <property type="term" value="P:post-embryonic development"/>
    <property type="evidence" value="ECO:0007669"/>
    <property type="project" value="UniProtKB-ARBA"/>
</dbReference>
<dbReference type="Proteomes" id="UP000436088">
    <property type="component" value="Unassembled WGS sequence"/>
</dbReference>
<dbReference type="InterPro" id="IPR024109">
    <property type="entry name" value="Trp-tRNA-ligase_bac-type"/>
</dbReference>
<comment type="caution">
    <text evidence="12">The sequence shown here is derived from an EMBL/GenBank/DDBJ whole genome shotgun (WGS) entry which is preliminary data.</text>
</comment>
<dbReference type="GO" id="GO:0004830">
    <property type="term" value="F:tryptophan-tRNA ligase activity"/>
    <property type="evidence" value="ECO:0007669"/>
    <property type="project" value="UniProtKB-EC"/>
</dbReference>
<evidence type="ECO:0000313" key="12">
    <source>
        <dbReference type="EMBL" id="KAE8658089.1"/>
    </source>
</evidence>
<dbReference type="InterPro" id="IPR001412">
    <property type="entry name" value="aa-tRNA-synth_I_CS"/>
</dbReference>
<dbReference type="EC" id="6.1.1.2" evidence="3"/>
<evidence type="ECO:0000256" key="8">
    <source>
        <dbReference type="ARBA" id="ARBA00023146"/>
    </source>
</evidence>
<dbReference type="PANTHER" id="PTHR43766">
    <property type="entry name" value="TRYPTOPHAN--TRNA LIGASE, MITOCHONDRIAL"/>
    <property type="match status" value="1"/>
</dbReference>
<evidence type="ECO:0000313" key="13">
    <source>
        <dbReference type="Proteomes" id="UP000436088"/>
    </source>
</evidence>
<gene>
    <name evidence="12" type="ORF">F3Y22_tig00116975pilonHSYRG00196</name>
</gene>
<evidence type="ECO:0000256" key="7">
    <source>
        <dbReference type="ARBA" id="ARBA00022917"/>
    </source>
</evidence>
<comment type="subcellular location">
    <subcellularLocation>
        <location evidence="1">Mitochondrion</location>
    </subcellularLocation>
</comment>